<accession>A0A1J1I8V8</accession>
<protein>
    <submittedName>
        <fullName evidence="1">CLUMA_CG008349, isoform A</fullName>
    </submittedName>
</protein>
<organism evidence="1 2">
    <name type="scientific">Clunio marinus</name>
    <dbReference type="NCBI Taxonomy" id="568069"/>
    <lineage>
        <taxon>Eukaryota</taxon>
        <taxon>Metazoa</taxon>
        <taxon>Ecdysozoa</taxon>
        <taxon>Arthropoda</taxon>
        <taxon>Hexapoda</taxon>
        <taxon>Insecta</taxon>
        <taxon>Pterygota</taxon>
        <taxon>Neoptera</taxon>
        <taxon>Endopterygota</taxon>
        <taxon>Diptera</taxon>
        <taxon>Nematocera</taxon>
        <taxon>Chironomoidea</taxon>
        <taxon>Chironomidae</taxon>
        <taxon>Clunio</taxon>
    </lineage>
</organism>
<reference evidence="1 2" key="1">
    <citation type="submission" date="2015-04" db="EMBL/GenBank/DDBJ databases">
        <authorList>
            <person name="Syromyatnikov M.Y."/>
            <person name="Popov V.N."/>
        </authorList>
    </citation>
    <scope>NUCLEOTIDE SEQUENCE [LARGE SCALE GENOMIC DNA]</scope>
</reference>
<dbReference type="AlphaFoldDB" id="A0A1J1I8V8"/>
<dbReference type="Proteomes" id="UP000183832">
    <property type="component" value="Unassembled WGS sequence"/>
</dbReference>
<evidence type="ECO:0000313" key="2">
    <source>
        <dbReference type="Proteomes" id="UP000183832"/>
    </source>
</evidence>
<keyword evidence="2" id="KW-1185">Reference proteome</keyword>
<gene>
    <name evidence="1" type="ORF">CLUMA_CG008349</name>
</gene>
<sequence length="112" mass="13500">MLSIYFSQRLIGVNMKQIVECPKDKNENIAKETMTLIDLLFLHNKSFEEEKKFQQSTLMVKICLKPRYLSSMNFHTKLLLHDLLSNFHINSSREQFIIWNCLEHKEQYSWLF</sequence>
<dbReference type="EMBL" id="CVRI01000040">
    <property type="protein sequence ID" value="CRK94857.1"/>
    <property type="molecule type" value="Genomic_DNA"/>
</dbReference>
<proteinExistence type="predicted"/>
<name>A0A1J1I8V8_9DIPT</name>
<evidence type="ECO:0000313" key="1">
    <source>
        <dbReference type="EMBL" id="CRK94857.1"/>
    </source>
</evidence>